<reference evidence="6 7" key="1">
    <citation type="submission" date="2014-03" db="EMBL/GenBank/DDBJ databases">
        <title>Genomics of Bifidobacteria.</title>
        <authorList>
            <person name="Ventura M."/>
            <person name="Milani C."/>
            <person name="Lugli G.A."/>
        </authorList>
    </citation>
    <scope>NUCLEOTIDE SEQUENCE [LARGE SCALE GENOMIC DNA]</scope>
    <source>
        <strain evidence="6 7">DSM 23967</strain>
    </source>
</reference>
<dbReference type="PANTHER" id="PTHR33307:SF6">
    <property type="entry name" value="ALPHA-RHAMNOSIDASE (EUROFUNG)-RELATED"/>
    <property type="match status" value="1"/>
</dbReference>
<comment type="catalytic activity">
    <reaction evidence="1">
        <text>Hydrolysis of terminal non-reducing alpha-L-rhamnose residues in alpha-L-rhamnosides.</text>
        <dbReference type="EC" id="3.2.1.40"/>
    </reaction>
</comment>
<evidence type="ECO:0000259" key="3">
    <source>
        <dbReference type="Pfam" id="PF05592"/>
    </source>
</evidence>
<name>A0A087DFC4_9BIFI</name>
<dbReference type="GO" id="GO:0030596">
    <property type="term" value="F:alpha-L-rhamnosidase activity"/>
    <property type="evidence" value="ECO:0007669"/>
    <property type="project" value="UniProtKB-EC"/>
</dbReference>
<proteinExistence type="predicted"/>
<protein>
    <recommendedName>
        <fullName evidence="2">alpha-L-rhamnosidase</fullName>
        <ecNumber evidence="2">3.2.1.40</ecNumber>
    </recommendedName>
</protein>
<accession>A0A087DFC4</accession>
<dbReference type="Pfam" id="PF05592">
    <property type="entry name" value="Bac_rhamnosid"/>
    <property type="match status" value="1"/>
</dbReference>
<evidence type="ECO:0000313" key="6">
    <source>
        <dbReference type="EMBL" id="KFI94224.1"/>
    </source>
</evidence>
<dbReference type="InterPro" id="IPR012341">
    <property type="entry name" value="6hp_glycosidase-like_sf"/>
</dbReference>
<dbReference type="InterPro" id="IPR013737">
    <property type="entry name" value="Bac_rhamnosid_N"/>
</dbReference>
<feature type="domain" description="Alpha-L-rhamnosidase concanavalin-like" evidence="3">
    <location>
        <begin position="311"/>
        <end position="406"/>
    </location>
</feature>
<dbReference type="Pfam" id="PF25788">
    <property type="entry name" value="Ig_Rha78A_N"/>
    <property type="match status" value="1"/>
</dbReference>
<dbReference type="Pfam" id="PF08531">
    <property type="entry name" value="Bac_rhamnosid_N"/>
    <property type="match status" value="1"/>
</dbReference>
<dbReference type="Gene3D" id="1.50.10.10">
    <property type="match status" value="1"/>
</dbReference>
<dbReference type="InterPro" id="IPR008902">
    <property type="entry name" value="Rhamnosid_concanavalin"/>
</dbReference>
<dbReference type="InterPro" id="IPR016007">
    <property type="entry name" value="Alpha_rhamnosid"/>
</dbReference>
<dbReference type="Pfam" id="PF17389">
    <property type="entry name" value="Bac_rhamnosid6H"/>
    <property type="match status" value="1"/>
</dbReference>
<evidence type="ECO:0000259" key="5">
    <source>
        <dbReference type="Pfam" id="PF17389"/>
    </source>
</evidence>
<gene>
    <name evidence="6" type="ORF">BISA_0262</name>
</gene>
<sequence>MGIGTFTPRISWTYDARVDIAQDANVLIRVRRRLPGHDEHTEQVIASASDNVLRDWPFRPLGKREQAYVSVALANDCDEPIWSDEAYVEPGLIHSGDILSQMVGPAWREPWSDRRQAPLIRTELQLRDTPQCARLYVSAFGLVDAEINGNPVGEDILNPGWTLYNERLQYRTYDVTDLLHAGNNAMGFWLGDGWYRGRLGFWGGKPNVYGSKLGVWAQLEVTFADGSTQMVASNAYDGAWKAAKGPIISSGLCEGETYDARLLPEGWSCASFDDSGWERVTEIDFDPLTLTSPEHDPIRRIGSHDIVSMNTLDDGSVIIDFGQNCTQRLEFNVSTLPAGTTITVQHAEVLDNDGDLFTRPLRRGIQRDTYISDGKNKTWEPRFTIHGFRYAKVQGWLGTLRPEDIVCHVYGSVMRRIGWFDCSSEIVNAMHSNVVWSMLSNFVSVPTDCPQRDERMGWTGDIALFAPTASFLYDTEAFLSNWLVDVASETDKYNAVPYYVPFIPLAEWRKPENIAIWGDAAVLVPWALYMASGDVHMLKRQYALSRMYIEQVSELLSEDGVWDRPPKLEFGQLGDWLDPTAPPEDAAKAMTAKELVATAFYAQSVTIAKHMAEILGNDGDKSDFEALEHRVRTGFQRRFIKADGRMTSDTQCAYALAIQFKLISDDEGLSVAGNRLAALVRAGDYTVGTGFAGTPYILPALTATGHLDEAYRLFLSTKCPSWLYQVSMGATTTWERWDSQRPDGSFNPGGMTSFNHYSLGSVATWMHETIGGISHWRRVGRSSWYPRCWEVQSTMHMCATTVPMG</sequence>
<dbReference type="Proteomes" id="UP000029066">
    <property type="component" value="Unassembled WGS sequence"/>
</dbReference>
<dbReference type="SUPFAM" id="SSF48208">
    <property type="entry name" value="Six-hairpin glycosidases"/>
    <property type="match status" value="1"/>
</dbReference>
<dbReference type="AlphaFoldDB" id="A0A087DFC4"/>
<comment type="caution">
    <text evidence="6">The sequence shown here is derived from an EMBL/GenBank/DDBJ whole genome shotgun (WGS) entry which is preliminary data.</text>
</comment>
<dbReference type="EC" id="3.2.1.40" evidence="2"/>
<evidence type="ECO:0000256" key="1">
    <source>
        <dbReference type="ARBA" id="ARBA00001445"/>
    </source>
</evidence>
<dbReference type="STRING" id="1437607.BISA_0262"/>
<feature type="domain" description="Alpha-L-rhamnosidase six-hairpin glycosidase" evidence="5">
    <location>
        <begin position="416"/>
        <end position="770"/>
    </location>
</feature>
<dbReference type="InterPro" id="IPR035396">
    <property type="entry name" value="Bac_rhamnosid6H"/>
</dbReference>
<dbReference type="PANTHER" id="PTHR33307">
    <property type="entry name" value="ALPHA-RHAMNOSIDASE (EUROFUNG)"/>
    <property type="match status" value="1"/>
</dbReference>
<evidence type="ECO:0000259" key="4">
    <source>
        <dbReference type="Pfam" id="PF08531"/>
    </source>
</evidence>
<evidence type="ECO:0000313" key="7">
    <source>
        <dbReference type="Proteomes" id="UP000029066"/>
    </source>
</evidence>
<dbReference type="EMBL" id="JGZN01000003">
    <property type="protein sequence ID" value="KFI94224.1"/>
    <property type="molecule type" value="Genomic_DNA"/>
</dbReference>
<evidence type="ECO:0000256" key="2">
    <source>
        <dbReference type="ARBA" id="ARBA00012652"/>
    </source>
</evidence>
<feature type="domain" description="Bacterial alpha-L-rhamnosidase N-terminal" evidence="4">
    <location>
        <begin position="131"/>
        <end position="300"/>
    </location>
</feature>
<dbReference type="GO" id="GO:0005975">
    <property type="term" value="P:carbohydrate metabolic process"/>
    <property type="evidence" value="ECO:0007669"/>
    <property type="project" value="InterPro"/>
</dbReference>
<organism evidence="6 7">
    <name type="scientific">Bifidobacterium saguini DSM 23967</name>
    <dbReference type="NCBI Taxonomy" id="1437607"/>
    <lineage>
        <taxon>Bacteria</taxon>
        <taxon>Bacillati</taxon>
        <taxon>Actinomycetota</taxon>
        <taxon>Actinomycetes</taxon>
        <taxon>Bifidobacteriales</taxon>
        <taxon>Bifidobacteriaceae</taxon>
        <taxon>Bifidobacterium</taxon>
    </lineage>
</organism>
<dbReference type="InterPro" id="IPR008928">
    <property type="entry name" value="6-hairpin_glycosidase_sf"/>
</dbReference>
<dbReference type="Gene3D" id="2.60.120.260">
    <property type="entry name" value="Galactose-binding domain-like"/>
    <property type="match status" value="2"/>
</dbReference>